<evidence type="ECO:0000256" key="4">
    <source>
        <dbReference type="ARBA" id="ARBA00023054"/>
    </source>
</evidence>
<dbReference type="GO" id="GO:0060090">
    <property type="term" value="F:molecular adaptor activity"/>
    <property type="evidence" value="ECO:0007669"/>
    <property type="project" value="TreeGrafter"/>
</dbReference>
<keyword evidence="5" id="KW-0653">Protein transport</keyword>
<evidence type="ECO:0000256" key="1">
    <source>
        <dbReference type="ARBA" id="ARBA00009729"/>
    </source>
</evidence>
<evidence type="ECO:0000256" key="5">
    <source>
        <dbReference type="RuleBase" id="RU367075"/>
    </source>
</evidence>
<dbReference type="GO" id="GO:0000045">
    <property type="term" value="P:autophagosome assembly"/>
    <property type="evidence" value="ECO:0007669"/>
    <property type="project" value="UniProtKB-UniRule"/>
</dbReference>
<proteinExistence type="inferred from homology"/>
<keyword evidence="5" id="KW-0472">Membrane</keyword>
<keyword evidence="3 5" id="KW-0072">Autophagy</keyword>
<dbReference type="GO" id="GO:0000422">
    <property type="term" value="P:autophagy of mitochondrion"/>
    <property type="evidence" value="ECO:0007669"/>
    <property type="project" value="TreeGrafter"/>
</dbReference>
<comment type="function">
    <text evidence="5">Involved in cytoplasm to vacuole transport (Cvt), pexophagy, mitophagy and nucleophagy. Recruits mitochondria for their selective degradation via autophagy (mitophagy) during starvation. Works as scaffold proteins that recruit ATG proteins to the pre-autophagosome (PAS), the site of vesicle/autophagosome formation. Required for the Cvt vesicles completion.</text>
</comment>
<evidence type="ECO:0000256" key="3">
    <source>
        <dbReference type="ARBA" id="ARBA00023006"/>
    </source>
</evidence>
<dbReference type="GO" id="GO:0005774">
    <property type="term" value="C:vacuolar membrane"/>
    <property type="evidence" value="ECO:0007669"/>
    <property type="project" value="UniProtKB-SubCell"/>
</dbReference>
<reference evidence="8 9" key="1">
    <citation type="journal article" date="2019" name="Front. Genet.">
        <title>Whole-Genome Sequencing of the Opportunistic Yeast Pathogen Candida inconspicua Uncovers Its Hybrid Origin.</title>
        <authorList>
            <person name="Mixao V."/>
            <person name="Hansen A.P."/>
            <person name="Saus E."/>
            <person name="Boekhout T."/>
            <person name="Lass-Florl C."/>
            <person name="Gabaldon T."/>
        </authorList>
    </citation>
    <scope>NUCLEOTIDE SEQUENCE [LARGE SCALE GENOMIC DNA]</scope>
    <source>
        <strain evidence="8 9">CBS 180</strain>
    </source>
</reference>
<feature type="coiled-coil region" evidence="6">
    <location>
        <begin position="1161"/>
        <end position="1188"/>
    </location>
</feature>
<keyword evidence="5" id="KW-0926">Vacuole</keyword>
<comment type="caution">
    <text evidence="8">The sequence shown here is derived from an EMBL/GenBank/DDBJ whole genome shotgun (WGS) entry which is preliminary data.</text>
</comment>
<dbReference type="InterPro" id="IPR040040">
    <property type="entry name" value="ATG11"/>
</dbReference>
<dbReference type="GO" id="GO:0034045">
    <property type="term" value="C:phagophore assembly site membrane"/>
    <property type="evidence" value="ECO:0007669"/>
    <property type="project" value="UniProtKB-SubCell"/>
</dbReference>
<comment type="subcellular location">
    <subcellularLocation>
        <location evidence="5">Preautophagosomal structure membrane</location>
        <topology evidence="5">Peripheral membrane protein</topology>
    </subcellularLocation>
    <subcellularLocation>
        <location evidence="5">Vacuole membrane</location>
        <topology evidence="5">Peripheral membrane protein</topology>
    </subcellularLocation>
    <text evidence="5">During pexophagy, accumulates in the vacuolar membrane region, where the peroxisomes contact the vacuole.</text>
</comment>
<dbReference type="PANTHER" id="PTHR13222">
    <property type="entry name" value="RB1-INDUCIBLE COILED-COIL"/>
    <property type="match status" value="1"/>
</dbReference>
<comment type="similarity">
    <text evidence="1 5">Belongs to the ATG11 family.</text>
</comment>
<evidence type="ECO:0000256" key="6">
    <source>
        <dbReference type="SAM" id="Coils"/>
    </source>
</evidence>
<dbReference type="Proteomes" id="UP000307173">
    <property type="component" value="Unassembled WGS sequence"/>
</dbReference>
<organism evidence="8 9">
    <name type="scientific">Pichia inconspicua</name>
    <dbReference type="NCBI Taxonomy" id="52247"/>
    <lineage>
        <taxon>Eukaryota</taxon>
        <taxon>Fungi</taxon>
        <taxon>Dikarya</taxon>
        <taxon>Ascomycota</taxon>
        <taxon>Saccharomycotina</taxon>
        <taxon>Pichiomycetes</taxon>
        <taxon>Pichiales</taxon>
        <taxon>Pichiaceae</taxon>
        <taxon>Pichia</taxon>
    </lineage>
</organism>
<dbReference type="PANTHER" id="PTHR13222:SF1">
    <property type="entry name" value="RB1-INDUCIBLE COILED-COIL PROTEIN 1"/>
    <property type="match status" value="1"/>
</dbReference>
<dbReference type="Pfam" id="PF10377">
    <property type="entry name" value="ATG11"/>
    <property type="match status" value="1"/>
</dbReference>
<feature type="coiled-coil region" evidence="6">
    <location>
        <begin position="887"/>
        <end position="956"/>
    </location>
</feature>
<dbReference type="OrthoDB" id="447953at2759"/>
<dbReference type="InterPro" id="IPR019460">
    <property type="entry name" value="Atg11_C"/>
</dbReference>
<gene>
    <name evidence="8" type="ORF">CANINC_003951</name>
</gene>
<dbReference type="STRING" id="52247.A0A4T0WXE0"/>
<keyword evidence="4 6" id="KW-0175">Coiled coil</keyword>
<protein>
    <recommendedName>
        <fullName evidence="2 5">Autophagy-related protein 11</fullName>
    </recommendedName>
</protein>
<evidence type="ECO:0000259" key="7">
    <source>
        <dbReference type="Pfam" id="PF10377"/>
    </source>
</evidence>
<dbReference type="GO" id="GO:0019901">
    <property type="term" value="F:protein kinase binding"/>
    <property type="evidence" value="ECO:0007669"/>
    <property type="project" value="TreeGrafter"/>
</dbReference>
<feature type="domain" description="Autophagy-related protein 11 C-terminal" evidence="7">
    <location>
        <begin position="1156"/>
        <end position="1291"/>
    </location>
</feature>
<dbReference type="GO" id="GO:1990316">
    <property type="term" value="C:Atg1/ULK1 kinase complex"/>
    <property type="evidence" value="ECO:0007669"/>
    <property type="project" value="TreeGrafter"/>
</dbReference>
<name>A0A4T0WXE0_9ASCO</name>
<accession>A0A4T0WXE0</accession>
<dbReference type="EMBL" id="SELW01000623">
    <property type="protein sequence ID" value="TID17682.1"/>
    <property type="molecule type" value="Genomic_DNA"/>
</dbReference>
<dbReference type="GO" id="GO:1903599">
    <property type="term" value="P:positive regulation of autophagy of mitochondrion"/>
    <property type="evidence" value="ECO:0007669"/>
    <property type="project" value="UniProtKB-UniRule"/>
</dbReference>
<comment type="subunit">
    <text evidence="5">Homodimer.</text>
</comment>
<evidence type="ECO:0000256" key="2">
    <source>
        <dbReference type="ARBA" id="ARBA00013804"/>
    </source>
</evidence>
<dbReference type="GO" id="GO:0061709">
    <property type="term" value="P:reticulophagy"/>
    <property type="evidence" value="ECO:0007669"/>
    <property type="project" value="TreeGrafter"/>
</dbReference>
<keyword evidence="9" id="KW-1185">Reference proteome</keyword>
<dbReference type="GO" id="GO:0015031">
    <property type="term" value="P:protein transport"/>
    <property type="evidence" value="ECO:0007669"/>
    <property type="project" value="UniProtKB-KW"/>
</dbReference>
<sequence length="1297" mass="150762">MNNSIYSTRNGIIPVSMTSAMKFNESTTDPSQVSQTNQLTVISAFTGTKITISKDLLLTMESLKLLLAQNFKIDMDRLFLLTPFGIKLKFSMIAHDQVSTIYVFDKKFFTPSLLNPDKKDKVINDLRNSIQQEDLLNLIKPRESPIVSFHNTNFDVFMNNMSSLTPDSIINSSDLDFDGLRLLLSLIKRNSGWASALVSDMKSALFKDIYHNDYLTIEHMLNSLNALMQYIFNMHQSLQKDKSTLQNVFENLIDNSIVDKWEHSYELLKKTRVEFRDNDNKRELVLSELVDLELVREAALNFRAKKHKTEELFTKLKQLDNEVADQRDSISVDFKSYKTLYLKREWESSEGKNIEKANEIYTQLENLTTQMVNEMKDLPTFESLITTTNNMSTFISRDSIINIIKLTKIYNTQKTRYIPAVTNLADGLYKIQRKFYENREELQGKFLNSTLVSFVKLQLSLRDLTELLNSNILKNIESMQHDEFQLTLVRDLPLVFGIWMIALVNNKKFGATMRKLSRKTNEILEMMNFVEKTERKKWLTDLIGSMGMEETSLSFLTDLKNRELFLNSHIYKISFSTEEALKEEELVRPRMEPKRYNSDTIRYLSPFNKLLQNINSFPIKARVDQISQNMNRELESTNSSPVIKALIDNITLKHVSDYINWLQSQNYDSDSIAKLKQFLNNTGIQMISDNIEKNHLSGNLDNIGNFNIEDEHYMRLYRNFIESFKINKTEIKIIKSDETNTENHSEIGIVKAYEERVKKLEGMLFEKNVELFEHKWSKPNLGNDENIDVSLKGEEEIVSGKIFGRTKITLPPEHFTQKMILIEEENKTLKLHIEELEKSKDVKQVQAFKKVIEEQEDYINKLHVIDQDNKKLIESKDQTIFQLTELIDKQNAEITKLKLDNDQLVSDIDELQNMNKDLIENMTHKEVEYLSENQQNQKEKNSLQIKIEELQDINNQFDKIICKVQDIDSLTLELLDTIAFLVSKIQDMSRHIHTNLRAICLILEMMGLLLVDNDGKLEIRRVKGLRAQKKNIAEAEFVEGKDWKDDGDKLFMEIVASAVVKKAKATADWVPMISEQSEFSNLKESGIEEDEMEKNGEGLKLQNSRMKEVISILNVLKNAESRVALVMKVLNEKELEPKYQQFIENTILSSDLVLPKIHRRFDDVESLARKLQREKVQLKGDMKNLNKTLSQRLVLRNFQKGDLVLFLRTFTVNEAQSGDGKQPWAIFNIGSPNYYLKPKNEEEKKALNNKDWFVSRLTRVTKHVVTLANKNNELENPFNLAAETVWYFVETGEEESE</sequence>
<evidence type="ECO:0000313" key="9">
    <source>
        <dbReference type="Proteomes" id="UP000307173"/>
    </source>
</evidence>
<dbReference type="GO" id="GO:0034727">
    <property type="term" value="P:piecemeal microautophagy of the nucleus"/>
    <property type="evidence" value="ECO:0007669"/>
    <property type="project" value="TreeGrafter"/>
</dbReference>
<evidence type="ECO:0000313" key="8">
    <source>
        <dbReference type="EMBL" id="TID17682.1"/>
    </source>
</evidence>
<keyword evidence="5" id="KW-0813">Transport</keyword>
<dbReference type="GO" id="GO:0034517">
    <property type="term" value="P:ribophagy"/>
    <property type="evidence" value="ECO:0007669"/>
    <property type="project" value="TreeGrafter"/>
</dbReference>